<accession>A0A3R8L0R0</accession>
<feature type="region of interest" description="Disordered" evidence="1">
    <location>
        <begin position="20"/>
        <end position="122"/>
    </location>
</feature>
<proteinExistence type="predicted"/>
<dbReference type="EMBL" id="RHJS01000002">
    <property type="protein sequence ID" value="RRK33902.1"/>
    <property type="molecule type" value="Genomic_DNA"/>
</dbReference>
<reference evidence="2" key="1">
    <citation type="submission" date="2018-10" db="EMBL/GenBank/DDBJ databases">
        <title>Schaedlerella arabinophila gen. nov. sp. nov., isolated from the mouse intestinal tract and comparative analysis with the genome of the closely related altered Schaedler flora strain ASF502.</title>
        <authorList>
            <person name="Miyake S."/>
            <person name="Soh M."/>
            <person name="Seedorf H."/>
        </authorList>
    </citation>
    <scope>NUCLEOTIDE SEQUENCE [LARGE SCALE GENOMIC DNA]</scope>
    <source>
        <strain evidence="2">DSM 106076</strain>
    </source>
</reference>
<protein>
    <submittedName>
        <fullName evidence="2">Uncharacterized protein</fullName>
    </submittedName>
</protein>
<gene>
    <name evidence="2" type="ORF">EBB54_22975</name>
</gene>
<evidence type="ECO:0000313" key="2">
    <source>
        <dbReference type="EMBL" id="RRK33902.1"/>
    </source>
</evidence>
<sequence>MSMTNLMMAGNTLMQMRAMQSASTQLQGRANVLKSELEHDQNPSENKKAQMEELEGRAQDVMDQMMEAAQKTNDDLKQNAVEKDQKDETSKLNEKKDEEDSKKTAADRVELSEAGKDSQSAAALIIPDSGYSYTSTGMPQPQPAQAFALTVDITA</sequence>
<organism evidence="2 3">
    <name type="scientific">Schaedlerella arabinosiphila</name>
    <dbReference type="NCBI Taxonomy" id="2044587"/>
    <lineage>
        <taxon>Bacteria</taxon>
        <taxon>Bacillati</taxon>
        <taxon>Bacillota</taxon>
        <taxon>Clostridia</taxon>
        <taxon>Lachnospirales</taxon>
        <taxon>Lachnospiraceae</taxon>
        <taxon>Schaedlerella</taxon>
    </lineage>
</organism>
<feature type="compositionally biased region" description="Basic and acidic residues" evidence="1">
    <location>
        <begin position="35"/>
        <end position="60"/>
    </location>
</feature>
<feature type="compositionally biased region" description="Basic and acidic residues" evidence="1">
    <location>
        <begin position="72"/>
        <end position="116"/>
    </location>
</feature>
<evidence type="ECO:0000256" key="1">
    <source>
        <dbReference type="SAM" id="MobiDB-lite"/>
    </source>
</evidence>
<dbReference type="AlphaFoldDB" id="A0A3R8L0R0"/>
<comment type="caution">
    <text evidence="2">The sequence shown here is derived from an EMBL/GenBank/DDBJ whole genome shotgun (WGS) entry which is preliminary data.</text>
</comment>
<dbReference type="RefSeq" id="WP_125129094.1">
    <property type="nucleotide sequence ID" value="NZ_RHJS01000002.1"/>
</dbReference>
<keyword evidence="3" id="KW-1185">Reference proteome</keyword>
<dbReference type="Proteomes" id="UP000274920">
    <property type="component" value="Unassembled WGS sequence"/>
</dbReference>
<name>A0A3R8L0R0_9FIRM</name>
<evidence type="ECO:0000313" key="3">
    <source>
        <dbReference type="Proteomes" id="UP000274920"/>
    </source>
</evidence>